<keyword evidence="1" id="KW-1133">Transmembrane helix</keyword>
<proteinExistence type="predicted"/>
<reference evidence="2" key="1">
    <citation type="submission" date="2022-08" db="EMBL/GenBank/DDBJ databases">
        <title>A Global Phylogenomic Analysis of the Shiitake Genus Lentinula.</title>
        <authorList>
            <consortium name="DOE Joint Genome Institute"/>
            <person name="Sierra-Patev S."/>
            <person name="Min B."/>
            <person name="Naranjo-Ortiz M."/>
            <person name="Looney B."/>
            <person name="Konkel Z."/>
            <person name="Slot J.C."/>
            <person name="Sakamoto Y."/>
            <person name="Steenwyk J.L."/>
            <person name="Rokas A."/>
            <person name="Carro J."/>
            <person name="Camarero S."/>
            <person name="Ferreira P."/>
            <person name="Molpeceres G."/>
            <person name="Ruiz-Duenas F.J."/>
            <person name="Serrano A."/>
            <person name="Henrissat B."/>
            <person name="Drula E."/>
            <person name="Hughes K.W."/>
            <person name="Mata J.L."/>
            <person name="Ishikawa N.K."/>
            <person name="Vargas-Isla R."/>
            <person name="Ushijima S."/>
            <person name="Smith C.A."/>
            <person name="Ahrendt S."/>
            <person name="Andreopoulos W."/>
            <person name="He G."/>
            <person name="Labutti K."/>
            <person name="Lipzen A."/>
            <person name="Ng V."/>
            <person name="Riley R."/>
            <person name="Sandor L."/>
            <person name="Barry K."/>
            <person name="Martinez A.T."/>
            <person name="Xiao Y."/>
            <person name="Gibbons J.G."/>
            <person name="Terashima K."/>
            <person name="Grigoriev I.V."/>
            <person name="Hibbett D.S."/>
        </authorList>
    </citation>
    <scope>NUCLEOTIDE SEQUENCE</scope>
    <source>
        <strain evidence="2">RHP3577 ss4</strain>
    </source>
</reference>
<evidence type="ECO:0000313" key="2">
    <source>
        <dbReference type="EMBL" id="KAJ4465336.1"/>
    </source>
</evidence>
<evidence type="ECO:0000256" key="1">
    <source>
        <dbReference type="SAM" id="Phobius"/>
    </source>
</evidence>
<name>A0ABQ8UXX4_9AGAR</name>
<evidence type="ECO:0008006" key="4">
    <source>
        <dbReference type="Google" id="ProtNLM"/>
    </source>
</evidence>
<dbReference type="EMBL" id="JANVFT010000128">
    <property type="protein sequence ID" value="KAJ4465336.1"/>
    <property type="molecule type" value="Genomic_DNA"/>
</dbReference>
<feature type="transmembrane region" description="Helical" evidence="1">
    <location>
        <begin position="65"/>
        <end position="84"/>
    </location>
</feature>
<keyword evidence="1" id="KW-0472">Membrane</keyword>
<dbReference type="Proteomes" id="UP001150217">
    <property type="component" value="Unassembled WGS sequence"/>
</dbReference>
<comment type="caution">
    <text evidence="2">The sequence shown here is derived from an EMBL/GenBank/DDBJ whole genome shotgun (WGS) entry which is preliminary data.</text>
</comment>
<sequence>MACASDNNLESVELALQIPLPTSSSTLDLNSSSVSVVLQSDIPSVDSVASIHRNQSSLPPVDRGFGAWSFLTAAFFVEAIVWGFPTSFGVFLDGVCRIN</sequence>
<gene>
    <name evidence="2" type="ORF">C8R41DRAFT_781895</name>
</gene>
<organism evidence="2 3">
    <name type="scientific">Lentinula lateritia</name>
    <dbReference type="NCBI Taxonomy" id="40482"/>
    <lineage>
        <taxon>Eukaryota</taxon>
        <taxon>Fungi</taxon>
        <taxon>Dikarya</taxon>
        <taxon>Basidiomycota</taxon>
        <taxon>Agaricomycotina</taxon>
        <taxon>Agaricomycetes</taxon>
        <taxon>Agaricomycetidae</taxon>
        <taxon>Agaricales</taxon>
        <taxon>Marasmiineae</taxon>
        <taxon>Omphalotaceae</taxon>
        <taxon>Lentinula</taxon>
    </lineage>
</organism>
<keyword evidence="3" id="KW-1185">Reference proteome</keyword>
<evidence type="ECO:0000313" key="3">
    <source>
        <dbReference type="Proteomes" id="UP001150217"/>
    </source>
</evidence>
<protein>
    <recommendedName>
        <fullName evidence="4">MFS general substrate transporter</fullName>
    </recommendedName>
</protein>
<keyword evidence="1" id="KW-0812">Transmembrane</keyword>
<accession>A0ABQ8UXX4</accession>